<dbReference type="InterPro" id="IPR003439">
    <property type="entry name" value="ABC_transporter-like_ATP-bd"/>
</dbReference>
<evidence type="ECO:0000256" key="5">
    <source>
        <dbReference type="ARBA" id="ARBA00022741"/>
    </source>
</evidence>
<dbReference type="Proteomes" id="UP000533469">
    <property type="component" value="Unassembled WGS sequence"/>
</dbReference>
<dbReference type="PROSITE" id="PS00211">
    <property type="entry name" value="ABC_TRANSPORTER_1"/>
    <property type="match status" value="1"/>
</dbReference>
<dbReference type="Gene3D" id="3.40.50.300">
    <property type="entry name" value="P-loop containing nucleotide triphosphate hydrolases"/>
    <property type="match status" value="1"/>
</dbReference>
<evidence type="ECO:0000256" key="1">
    <source>
        <dbReference type="ARBA" id="ARBA00005417"/>
    </source>
</evidence>
<protein>
    <submittedName>
        <fullName evidence="10">Taurine transport system ATP-binding protein</fullName>
    </submittedName>
</protein>
<dbReference type="PANTHER" id="PTHR42788">
    <property type="entry name" value="TAURINE IMPORT ATP-BINDING PROTEIN-RELATED"/>
    <property type="match status" value="1"/>
</dbReference>
<dbReference type="AlphaFoldDB" id="A0A839Z4T2"/>
<evidence type="ECO:0000256" key="7">
    <source>
        <dbReference type="ARBA" id="ARBA00022967"/>
    </source>
</evidence>
<dbReference type="InterPro" id="IPR017871">
    <property type="entry name" value="ABC_transporter-like_CS"/>
</dbReference>
<dbReference type="PANTHER" id="PTHR42788:SF18">
    <property type="entry name" value="TAURINE IMPORT ATP-BINDING PROTEIN TAUB"/>
    <property type="match status" value="1"/>
</dbReference>
<keyword evidence="11" id="KW-1185">Reference proteome</keyword>
<dbReference type="PROSITE" id="PS50893">
    <property type="entry name" value="ABC_TRANSPORTER_2"/>
    <property type="match status" value="1"/>
</dbReference>
<keyword evidence="6 10" id="KW-0067">ATP-binding</keyword>
<evidence type="ECO:0000256" key="3">
    <source>
        <dbReference type="ARBA" id="ARBA00022475"/>
    </source>
</evidence>
<keyword evidence="7" id="KW-1278">Translocase</keyword>
<keyword evidence="5" id="KW-0547">Nucleotide-binding</keyword>
<comment type="similarity">
    <text evidence="1">Belongs to the ABC transporter superfamily.</text>
</comment>
<dbReference type="Pfam" id="PF00005">
    <property type="entry name" value="ABC_tran"/>
    <property type="match status" value="1"/>
</dbReference>
<evidence type="ECO:0000313" key="10">
    <source>
        <dbReference type="EMBL" id="MBB3770003.1"/>
    </source>
</evidence>
<organism evidence="10 11">
    <name type="scientific">Ancylobacter tetraedralis</name>
    <dbReference type="NCBI Taxonomy" id="217068"/>
    <lineage>
        <taxon>Bacteria</taxon>
        <taxon>Pseudomonadati</taxon>
        <taxon>Pseudomonadota</taxon>
        <taxon>Alphaproteobacteria</taxon>
        <taxon>Hyphomicrobiales</taxon>
        <taxon>Xanthobacteraceae</taxon>
        <taxon>Ancylobacter</taxon>
    </lineage>
</organism>
<reference evidence="10 11" key="1">
    <citation type="submission" date="2020-08" db="EMBL/GenBank/DDBJ databases">
        <title>Genomic Encyclopedia of Type Strains, Phase IV (KMG-IV): sequencing the most valuable type-strain genomes for metagenomic binning, comparative biology and taxonomic classification.</title>
        <authorList>
            <person name="Goeker M."/>
        </authorList>
    </citation>
    <scope>NUCLEOTIDE SEQUENCE [LARGE SCALE GENOMIC DNA]</scope>
    <source>
        <strain evidence="10 11">DSM 5895</strain>
    </source>
</reference>
<dbReference type="SUPFAM" id="SSF52540">
    <property type="entry name" value="P-loop containing nucleoside triphosphate hydrolases"/>
    <property type="match status" value="1"/>
</dbReference>
<feature type="domain" description="ABC transporter" evidence="9">
    <location>
        <begin position="7"/>
        <end position="239"/>
    </location>
</feature>
<gene>
    <name evidence="10" type="ORF">FHS55_000589</name>
</gene>
<name>A0A839Z4T2_9HYPH</name>
<dbReference type="GO" id="GO:0005524">
    <property type="term" value="F:ATP binding"/>
    <property type="evidence" value="ECO:0007669"/>
    <property type="project" value="UniProtKB-KW"/>
</dbReference>
<dbReference type="SMART" id="SM00382">
    <property type="entry name" value="AAA"/>
    <property type="match status" value="1"/>
</dbReference>
<dbReference type="InterPro" id="IPR050166">
    <property type="entry name" value="ABC_transporter_ATP-bind"/>
</dbReference>
<evidence type="ECO:0000256" key="4">
    <source>
        <dbReference type="ARBA" id="ARBA00022519"/>
    </source>
</evidence>
<keyword evidence="3" id="KW-1003">Cell membrane</keyword>
<proteinExistence type="inferred from homology"/>
<accession>A0A839Z4T2</accession>
<evidence type="ECO:0000313" key="11">
    <source>
        <dbReference type="Proteomes" id="UP000533469"/>
    </source>
</evidence>
<evidence type="ECO:0000259" key="9">
    <source>
        <dbReference type="PROSITE" id="PS50893"/>
    </source>
</evidence>
<dbReference type="EMBL" id="JACICD010000001">
    <property type="protein sequence ID" value="MBB3770003.1"/>
    <property type="molecule type" value="Genomic_DNA"/>
</dbReference>
<sequence length="263" mass="28316">MTVSMKLTIFRLGMRFPLPHGGEVEVLRDVNLDVPAGELVLLLGASGCGKSTLLNAIAGFTTPTEGEVWVDKRRVTGPGADRGVVLQTDALYPWLNARDNVAFGLRLRSIAQTERTVRAEEALALVGLAGKGDHATWQLSGGQRQRVSLARALVADPDILLMDEPLGALDALTREQMQDLVLEVWQRTGKTIVFVTHSLDEALYLGTRLVVLAGPPGQIVLDEPLPFARRALREGGGAKIKSAPDFAAARERLRGVIFAGAQP</sequence>
<dbReference type="CDD" id="cd03293">
    <property type="entry name" value="ABC_NrtD_SsuB_transporters"/>
    <property type="match status" value="1"/>
</dbReference>
<keyword evidence="2" id="KW-0813">Transport</keyword>
<evidence type="ECO:0000256" key="2">
    <source>
        <dbReference type="ARBA" id="ARBA00022448"/>
    </source>
</evidence>
<comment type="caution">
    <text evidence="10">The sequence shown here is derived from an EMBL/GenBank/DDBJ whole genome shotgun (WGS) entry which is preliminary data.</text>
</comment>
<dbReference type="InterPro" id="IPR027417">
    <property type="entry name" value="P-loop_NTPase"/>
</dbReference>
<evidence type="ECO:0000256" key="6">
    <source>
        <dbReference type="ARBA" id="ARBA00022840"/>
    </source>
</evidence>
<keyword evidence="4" id="KW-0997">Cell inner membrane</keyword>
<dbReference type="GO" id="GO:0016887">
    <property type="term" value="F:ATP hydrolysis activity"/>
    <property type="evidence" value="ECO:0007669"/>
    <property type="project" value="InterPro"/>
</dbReference>
<dbReference type="InterPro" id="IPR003593">
    <property type="entry name" value="AAA+_ATPase"/>
</dbReference>
<keyword evidence="8" id="KW-0472">Membrane</keyword>
<evidence type="ECO:0000256" key="8">
    <source>
        <dbReference type="ARBA" id="ARBA00023136"/>
    </source>
</evidence>